<dbReference type="Proteomes" id="UP000242715">
    <property type="component" value="Unassembled WGS sequence"/>
</dbReference>
<proteinExistence type="predicted"/>
<reference evidence="2" key="1">
    <citation type="journal article" date="2017" name="Front. Plant Sci.">
        <title>Climate Clever Clovers: New Paradigm to Reduce the Environmental Footprint of Ruminants by Breeding Low Methanogenic Forages Utilizing Haplotype Variation.</title>
        <authorList>
            <person name="Kaur P."/>
            <person name="Appels R."/>
            <person name="Bayer P.E."/>
            <person name="Keeble-Gagnere G."/>
            <person name="Wang J."/>
            <person name="Hirakawa H."/>
            <person name="Shirasawa K."/>
            <person name="Vercoe P."/>
            <person name="Stefanova K."/>
            <person name="Durmic Z."/>
            <person name="Nichols P."/>
            <person name="Revell C."/>
            <person name="Isobe S.N."/>
            <person name="Edwards D."/>
            <person name="Erskine W."/>
        </authorList>
    </citation>
    <scope>NUCLEOTIDE SEQUENCE [LARGE SCALE GENOMIC DNA]</scope>
    <source>
        <strain evidence="2">cv. Daliak</strain>
    </source>
</reference>
<dbReference type="AlphaFoldDB" id="A0A2Z6PHX0"/>
<gene>
    <name evidence="1" type="ORF">TSUD_86300</name>
</gene>
<evidence type="ECO:0000313" key="2">
    <source>
        <dbReference type="Proteomes" id="UP000242715"/>
    </source>
</evidence>
<sequence length="65" mass="7681">MESNIKNVIYVLVDIRDPTVHDIRLNSILVKDLDIDGYHTYFDGGYDIYQSVHWRLQRSENLISL</sequence>
<organism evidence="1 2">
    <name type="scientific">Trifolium subterraneum</name>
    <name type="common">Subterranean clover</name>
    <dbReference type="NCBI Taxonomy" id="3900"/>
    <lineage>
        <taxon>Eukaryota</taxon>
        <taxon>Viridiplantae</taxon>
        <taxon>Streptophyta</taxon>
        <taxon>Embryophyta</taxon>
        <taxon>Tracheophyta</taxon>
        <taxon>Spermatophyta</taxon>
        <taxon>Magnoliopsida</taxon>
        <taxon>eudicotyledons</taxon>
        <taxon>Gunneridae</taxon>
        <taxon>Pentapetalae</taxon>
        <taxon>rosids</taxon>
        <taxon>fabids</taxon>
        <taxon>Fabales</taxon>
        <taxon>Fabaceae</taxon>
        <taxon>Papilionoideae</taxon>
        <taxon>50 kb inversion clade</taxon>
        <taxon>NPAAA clade</taxon>
        <taxon>Hologalegina</taxon>
        <taxon>IRL clade</taxon>
        <taxon>Trifolieae</taxon>
        <taxon>Trifolium</taxon>
    </lineage>
</organism>
<evidence type="ECO:0000313" key="1">
    <source>
        <dbReference type="EMBL" id="GAU50870.1"/>
    </source>
</evidence>
<protein>
    <submittedName>
        <fullName evidence="1">Uncharacterized protein</fullName>
    </submittedName>
</protein>
<keyword evidence="2" id="KW-1185">Reference proteome</keyword>
<name>A0A2Z6PHX0_TRISU</name>
<dbReference type="EMBL" id="DF974898">
    <property type="protein sequence ID" value="GAU50870.1"/>
    <property type="molecule type" value="Genomic_DNA"/>
</dbReference>
<accession>A0A2Z6PHX0</accession>